<dbReference type="AlphaFoldDB" id="A0A2N4U0X4"/>
<evidence type="ECO:0000313" key="1">
    <source>
        <dbReference type="EMBL" id="PLC48668.1"/>
    </source>
</evidence>
<comment type="caution">
    <text evidence="1">The sequence shown here is derived from an EMBL/GenBank/DDBJ whole genome shotgun (WGS) entry which is preliminary data.</text>
</comment>
<gene>
    <name evidence="1" type="ORF">CR159_16930</name>
</gene>
<reference evidence="1 2" key="1">
    <citation type="submission" date="2017-10" db="EMBL/GenBank/DDBJ databases">
        <title>Two draft genome sequences of Pusillimonas sp. strains isolated from a nitrate- and radionuclide-contaminated groundwater in Russia.</title>
        <authorList>
            <person name="Grouzdev D.S."/>
            <person name="Tourova T.P."/>
            <person name="Goeva M.A."/>
            <person name="Babich T.L."/>
            <person name="Sokolova D.S."/>
            <person name="Abdullin R."/>
            <person name="Poltaraus A.B."/>
            <person name="Toshchakov S.V."/>
            <person name="Nazina T.N."/>
        </authorList>
    </citation>
    <scope>NUCLEOTIDE SEQUENCE [LARGE SCALE GENOMIC DNA]</scope>
    <source>
        <strain evidence="1 2">JR1/69-3-13</strain>
    </source>
</reference>
<evidence type="ECO:0000313" key="2">
    <source>
        <dbReference type="Proteomes" id="UP000234190"/>
    </source>
</evidence>
<keyword evidence="2" id="KW-1185">Reference proteome</keyword>
<proteinExistence type="predicted"/>
<dbReference type="OrthoDB" id="5295974at2"/>
<evidence type="ECO:0008006" key="3">
    <source>
        <dbReference type="Google" id="ProtNLM"/>
    </source>
</evidence>
<organism evidence="1 2">
    <name type="scientific">Pollutimonas subterranea</name>
    <dbReference type="NCBI Taxonomy" id="2045210"/>
    <lineage>
        <taxon>Bacteria</taxon>
        <taxon>Pseudomonadati</taxon>
        <taxon>Pseudomonadota</taxon>
        <taxon>Betaproteobacteria</taxon>
        <taxon>Burkholderiales</taxon>
        <taxon>Alcaligenaceae</taxon>
        <taxon>Pollutimonas</taxon>
    </lineage>
</organism>
<accession>A0A2N4U0X4</accession>
<name>A0A2N4U0X4_9BURK</name>
<protein>
    <recommendedName>
        <fullName evidence="3">Regulatory protein, RpfE type</fullName>
    </recommendedName>
</protein>
<dbReference type="RefSeq" id="WP_102075155.1">
    <property type="nucleotide sequence ID" value="NZ_PDNW01000017.1"/>
</dbReference>
<dbReference type="EMBL" id="PDNW01000017">
    <property type="protein sequence ID" value="PLC48668.1"/>
    <property type="molecule type" value="Genomic_DNA"/>
</dbReference>
<dbReference type="Proteomes" id="UP000234190">
    <property type="component" value="Unassembled WGS sequence"/>
</dbReference>
<sequence length="313" mass="34420">MQIVLPGALPDPREARELTSYLQKTAPTLVRWLEQGRAHTIAADPASSGCTPYEQWLLAASGFKARKEQNLSAGLGPLWLQQPVPDNTPVWLAELVHVSPSRDGAALLPASELAITPEQSVALFESAQPLCAESGFTLHADGVKRWRIELPPGFSPQSASPAVVSMSTVNDWWPQDVAARPWRRLVNELQMTWFEHPVNQARYRQSLVPINSLWLFGGAGGEQIVSGGNEDNDIKTHDALLAPATSRDWGGWLAALEQLEATVFKPLANGPSPGVVLTGADRIIEVKPTAWAQWTQWLPGSRLAWRKWWSPQN</sequence>